<protein>
    <submittedName>
        <fullName evidence="2">DinB family protein</fullName>
    </submittedName>
</protein>
<dbReference type="Gene3D" id="1.20.120.450">
    <property type="entry name" value="dinb family like domain"/>
    <property type="match status" value="1"/>
</dbReference>
<feature type="region of interest" description="Disordered" evidence="1">
    <location>
        <begin position="34"/>
        <end position="55"/>
    </location>
</feature>
<organism evidence="2 3">
    <name type="scientific">Trebonia kvetii</name>
    <dbReference type="NCBI Taxonomy" id="2480626"/>
    <lineage>
        <taxon>Bacteria</taxon>
        <taxon>Bacillati</taxon>
        <taxon>Actinomycetota</taxon>
        <taxon>Actinomycetes</taxon>
        <taxon>Streptosporangiales</taxon>
        <taxon>Treboniaceae</taxon>
        <taxon>Trebonia</taxon>
    </lineage>
</organism>
<sequence>MTKQAAPVLDDAFGPPAGDSGRWKRSAILSAGGTRVRTGRARGDPVRQIPDPTSTDERDVLGQYLDYQRETILLKTEGLTRKQLGQRIATSDLTLAGILYHLALNEEGWFEVHFGGLGPREDFTGIDWDADPEYEFRTALEKEPEWLRRRYREACNRGRQVVARAPSLDDQSAAPWQGKPFTLRWVILHLIEETARHAGHADLLREAIDGSVGE</sequence>
<name>A0A6P2BNZ0_9ACTN</name>
<dbReference type="EMBL" id="RPFW01000009">
    <property type="protein sequence ID" value="TVZ00357.1"/>
    <property type="molecule type" value="Genomic_DNA"/>
</dbReference>
<dbReference type="InterPro" id="IPR034660">
    <property type="entry name" value="DinB/YfiT-like"/>
</dbReference>
<evidence type="ECO:0000313" key="2">
    <source>
        <dbReference type="EMBL" id="TVZ00357.1"/>
    </source>
</evidence>
<feature type="region of interest" description="Disordered" evidence="1">
    <location>
        <begin position="1"/>
        <end position="20"/>
    </location>
</feature>
<evidence type="ECO:0000256" key="1">
    <source>
        <dbReference type="SAM" id="MobiDB-lite"/>
    </source>
</evidence>
<evidence type="ECO:0000313" key="3">
    <source>
        <dbReference type="Proteomes" id="UP000460272"/>
    </source>
</evidence>
<dbReference type="SUPFAM" id="SSF109854">
    <property type="entry name" value="DinB/YfiT-like putative metalloenzymes"/>
    <property type="match status" value="1"/>
</dbReference>
<accession>A0A6P2BNZ0</accession>
<reference evidence="2 3" key="1">
    <citation type="submission" date="2018-11" db="EMBL/GenBank/DDBJ databases">
        <title>Trebonia kvetii gen.nov., sp.nov., a novel acidophilic actinobacterium, and proposal of the new actinobacterial family Treboniaceae fam. nov.</title>
        <authorList>
            <person name="Rapoport D."/>
            <person name="Sagova-Mareckova M."/>
            <person name="Sedlacek I."/>
            <person name="Provaznik J."/>
            <person name="Kralova S."/>
            <person name="Pavlinic D."/>
            <person name="Benes V."/>
            <person name="Kopecky J."/>
        </authorList>
    </citation>
    <scope>NUCLEOTIDE SEQUENCE [LARGE SCALE GENOMIC DNA]</scope>
    <source>
        <strain evidence="2 3">15Tr583</strain>
    </source>
</reference>
<dbReference type="InterPro" id="IPR007061">
    <property type="entry name" value="MST-like"/>
</dbReference>
<dbReference type="OrthoDB" id="4548523at2"/>
<dbReference type="Proteomes" id="UP000460272">
    <property type="component" value="Unassembled WGS sequence"/>
</dbReference>
<gene>
    <name evidence="2" type="ORF">EAS64_37610</name>
</gene>
<proteinExistence type="predicted"/>
<keyword evidence="3" id="KW-1185">Reference proteome</keyword>
<comment type="caution">
    <text evidence="2">The sequence shown here is derived from an EMBL/GenBank/DDBJ whole genome shotgun (WGS) entry which is preliminary data.</text>
</comment>
<dbReference type="Pfam" id="PF04978">
    <property type="entry name" value="MST"/>
    <property type="match status" value="1"/>
</dbReference>
<dbReference type="AlphaFoldDB" id="A0A6P2BNZ0"/>